<gene>
    <name evidence="1" type="ORF">LCGC14_2031240</name>
</gene>
<comment type="caution">
    <text evidence="1">The sequence shown here is derived from an EMBL/GenBank/DDBJ whole genome shotgun (WGS) entry which is preliminary data.</text>
</comment>
<name>A0A0F9H839_9ZZZZ</name>
<dbReference type="EMBL" id="LAZR01023644">
    <property type="protein sequence ID" value="KKL77800.1"/>
    <property type="molecule type" value="Genomic_DNA"/>
</dbReference>
<accession>A0A0F9H839</accession>
<proteinExistence type="predicted"/>
<sequence length="132" mass="14797">IATLLTIAEARQPQPVTLYDLTAYEARQASVKAQPVTAQLLDYDSLRAVYQSAHDEELPKWSRGWAKSAAENAGMTAVAKAQDVKTWTFAQQRIKELETLVRDASEWELQDGANVPDDWLNQAQQVIPDIKE</sequence>
<dbReference type="AlphaFoldDB" id="A0A0F9H839"/>
<evidence type="ECO:0000313" key="1">
    <source>
        <dbReference type="EMBL" id="KKL77800.1"/>
    </source>
</evidence>
<feature type="non-terminal residue" evidence="1">
    <location>
        <position position="1"/>
    </location>
</feature>
<organism evidence="1">
    <name type="scientific">marine sediment metagenome</name>
    <dbReference type="NCBI Taxonomy" id="412755"/>
    <lineage>
        <taxon>unclassified sequences</taxon>
        <taxon>metagenomes</taxon>
        <taxon>ecological metagenomes</taxon>
    </lineage>
</organism>
<reference evidence="1" key="1">
    <citation type="journal article" date="2015" name="Nature">
        <title>Complex archaea that bridge the gap between prokaryotes and eukaryotes.</title>
        <authorList>
            <person name="Spang A."/>
            <person name="Saw J.H."/>
            <person name="Jorgensen S.L."/>
            <person name="Zaremba-Niedzwiedzka K."/>
            <person name="Martijn J."/>
            <person name="Lind A.E."/>
            <person name="van Eijk R."/>
            <person name="Schleper C."/>
            <person name="Guy L."/>
            <person name="Ettema T.J."/>
        </authorList>
    </citation>
    <scope>NUCLEOTIDE SEQUENCE</scope>
</reference>
<protein>
    <submittedName>
        <fullName evidence="1">Uncharacterized protein</fullName>
    </submittedName>
</protein>